<dbReference type="InterPro" id="IPR013783">
    <property type="entry name" value="Ig-like_fold"/>
</dbReference>
<evidence type="ECO:0000256" key="1">
    <source>
        <dbReference type="SAM" id="SignalP"/>
    </source>
</evidence>
<keyword evidence="1" id="KW-0732">Signal</keyword>
<comment type="caution">
    <text evidence="2">The sequence shown here is derived from an EMBL/GenBank/DDBJ whole genome shotgun (WGS) entry which is preliminary data.</text>
</comment>
<evidence type="ECO:0000313" key="3">
    <source>
        <dbReference type="Proteomes" id="UP000543836"/>
    </source>
</evidence>
<proteinExistence type="predicted"/>
<dbReference type="InterPro" id="IPR015919">
    <property type="entry name" value="Cadherin-like_sf"/>
</dbReference>
<dbReference type="Gene3D" id="2.60.40.10">
    <property type="entry name" value="Immunoglobulins"/>
    <property type="match status" value="1"/>
</dbReference>
<dbReference type="RefSeq" id="WP_028752477.1">
    <property type="nucleotide sequence ID" value="NZ_JACIIG010000007.1"/>
</dbReference>
<dbReference type="Proteomes" id="UP000543836">
    <property type="component" value="Unassembled WGS sequence"/>
</dbReference>
<feature type="signal peptide" evidence="1">
    <location>
        <begin position="1"/>
        <end position="20"/>
    </location>
</feature>
<keyword evidence="3" id="KW-1185">Reference proteome</keyword>
<sequence>MRRIPLTAAIAMLLATSASADEPRILWRSATTGTITAPVTAEPPPVVAPGPLSISYDGNGRTFPRGTSMSLAPTIDGGSEQYEFAFANGNTLPAGVVFNSATGVFSGQPLTTGDFTFNILVHDTQSGQYVTSVVRFFIA</sequence>
<feature type="chain" id="PRO_5031385489" description="Dystroglycan-type cadherin-like domain-containing protein" evidence="1">
    <location>
        <begin position="21"/>
        <end position="139"/>
    </location>
</feature>
<accession>A0A7W6ZV23</accession>
<name>A0A7W6ZV23_9HYPH</name>
<dbReference type="AlphaFoldDB" id="A0A7W6ZV23"/>
<dbReference type="SUPFAM" id="SSF49313">
    <property type="entry name" value="Cadherin-like"/>
    <property type="match status" value="1"/>
</dbReference>
<dbReference type="GO" id="GO:0016020">
    <property type="term" value="C:membrane"/>
    <property type="evidence" value="ECO:0007669"/>
    <property type="project" value="InterPro"/>
</dbReference>
<dbReference type="EMBL" id="JACIIG010000007">
    <property type="protein sequence ID" value="MBB4569241.1"/>
    <property type="molecule type" value="Genomic_DNA"/>
</dbReference>
<dbReference type="GO" id="GO:0005509">
    <property type="term" value="F:calcium ion binding"/>
    <property type="evidence" value="ECO:0007669"/>
    <property type="project" value="InterPro"/>
</dbReference>
<protein>
    <recommendedName>
        <fullName evidence="4">Dystroglycan-type cadherin-like domain-containing protein</fullName>
    </recommendedName>
</protein>
<dbReference type="Pfam" id="PF05345">
    <property type="entry name" value="He_PIG"/>
    <property type="match status" value="1"/>
</dbReference>
<evidence type="ECO:0000313" key="2">
    <source>
        <dbReference type="EMBL" id="MBB4569241.1"/>
    </source>
</evidence>
<evidence type="ECO:0008006" key="4">
    <source>
        <dbReference type="Google" id="ProtNLM"/>
    </source>
</evidence>
<reference evidence="2 3" key="1">
    <citation type="submission" date="2020-08" db="EMBL/GenBank/DDBJ databases">
        <title>Genomic Encyclopedia of Type Strains, Phase IV (KMG-V): Genome sequencing to study the core and pangenomes of soil and plant-associated prokaryotes.</title>
        <authorList>
            <person name="Whitman W."/>
        </authorList>
    </citation>
    <scope>NUCLEOTIDE SEQUENCE [LARGE SCALE GENOMIC DNA]</scope>
    <source>
        <strain evidence="2 3">SEMIA 492</strain>
    </source>
</reference>
<gene>
    <name evidence="2" type="ORF">GGE60_003360</name>
</gene>
<organism evidence="2 3">
    <name type="scientific">Rhizobium leucaenae</name>
    <dbReference type="NCBI Taxonomy" id="29450"/>
    <lineage>
        <taxon>Bacteria</taxon>
        <taxon>Pseudomonadati</taxon>
        <taxon>Pseudomonadota</taxon>
        <taxon>Alphaproteobacteria</taxon>
        <taxon>Hyphomicrobiales</taxon>
        <taxon>Rhizobiaceae</taxon>
        <taxon>Rhizobium/Agrobacterium group</taxon>
        <taxon>Rhizobium</taxon>
    </lineage>
</organism>